<organism evidence="1 2">
    <name type="scientific">Gimesia algae</name>
    <dbReference type="NCBI Taxonomy" id="2527971"/>
    <lineage>
        <taxon>Bacteria</taxon>
        <taxon>Pseudomonadati</taxon>
        <taxon>Planctomycetota</taxon>
        <taxon>Planctomycetia</taxon>
        <taxon>Planctomycetales</taxon>
        <taxon>Planctomycetaceae</taxon>
        <taxon>Gimesia</taxon>
    </lineage>
</organism>
<gene>
    <name evidence="1" type="ORF">Pan161_02200</name>
</gene>
<accession>A0A517V6G6</accession>
<evidence type="ECO:0000313" key="1">
    <source>
        <dbReference type="EMBL" id="QDT88602.1"/>
    </source>
</evidence>
<protein>
    <submittedName>
        <fullName evidence="1">Uncharacterized protein</fullName>
    </submittedName>
</protein>
<dbReference type="KEGG" id="gax:Pan161_02200"/>
<name>A0A517V6G6_9PLAN</name>
<dbReference type="AlphaFoldDB" id="A0A517V6G6"/>
<reference evidence="1 2" key="1">
    <citation type="submission" date="2019-02" db="EMBL/GenBank/DDBJ databases">
        <title>Deep-cultivation of Planctomycetes and their phenomic and genomic characterization uncovers novel biology.</title>
        <authorList>
            <person name="Wiegand S."/>
            <person name="Jogler M."/>
            <person name="Boedeker C."/>
            <person name="Pinto D."/>
            <person name="Vollmers J."/>
            <person name="Rivas-Marin E."/>
            <person name="Kohn T."/>
            <person name="Peeters S.H."/>
            <person name="Heuer A."/>
            <person name="Rast P."/>
            <person name="Oberbeckmann S."/>
            <person name="Bunk B."/>
            <person name="Jeske O."/>
            <person name="Meyerdierks A."/>
            <person name="Storesund J.E."/>
            <person name="Kallscheuer N."/>
            <person name="Luecker S."/>
            <person name="Lage O.M."/>
            <person name="Pohl T."/>
            <person name="Merkel B.J."/>
            <person name="Hornburger P."/>
            <person name="Mueller R.-W."/>
            <person name="Bruemmer F."/>
            <person name="Labrenz M."/>
            <person name="Spormann A.M."/>
            <person name="Op den Camp H."/>
            <person name="Overmann J."/>
            <person name="Amann R."/>
            <person name="Jetten M.S.M."/>
            <person name="Mascher T."/>
            <person name="Medema M.H."/>
            <person name="Devos D.P."/>
            <person name="Kaster A.-K."/>
            <person name="Ovreas L."/>
            <person name="Rohde M."/>
            <person name="Galperin M.Y."/>
            <person name="Jogler C."/>
        </authorList>
    </citation>
    <scope>NUCLEOTIDE SEQUENCE [LARGE SCALE GENOMIC DNA]</scope>
    <source>
        <strain evidence="1 2">Pan161</strain>
    </source>
</reference>
<keyword evidence="2" id="KW-1185">Reference proteome</keyword>
<dbReference type="Proteomes" id="UP000316855">
    <property type="component" value="Chromosome"/>
</dbReference>
<dbReference type="EMBL" id="CP036343">
    <property type="protein sequence ID" value="QDT88602.1"/>
    <property type="molecule type" value="Genomic_DNA"/>
</dbReference>
<proteinExistence type="predicted"/>
<sequence length="63" mass="7399">MQARSIPVAPQSLRDTRFAFQLQLDTTRQQLEICIRALEVLDQRQRLAQELYRNSQRAQLKAS</sequence>
<evidence type="ECO:0000313" key="2">
    <source>
        <dbReference type="Proteomes" id="UP000316855"/>
    </source>
</evidence>